<proteinExistence type="predicted"/>
<dbReference type="EMBL" id="FTPD01000026">
    <property type="protein sequence ID" value="SIT57260.1"/>
    <property type="molecule type" value="Genomic_DNA"/>
</dbReference>
<name>A0A1R3VBH2_9HYPH</name>
<sequence length="114" mass="12764">MITSAPMSARYCAPAGPCRKWQKLTIFMPLSSIFAPSGLLRTALRNRFLEITSLCQVTYAQKSKKTGAKLRKMSYQKTVSQGSGGSRHGQRGRRKAHRRRQIGGVFAGHRFPRP</sequence>
<dbReference type="AlphaFoldDB" id="A0A1R3VBH2"/>
<keyword evidence="3" id="KW-1185">Reference proteome</keyword>
<dbReference type="Proteomes" id="UP000188388">
    <property type="component" value="Unassembled WGS sequence"/>
</dbReference>
<reference evidence="3" key="1">
    <citation type="submission" date="2017-01" db="EMBL/GenBank/DDBJ databases">
        <authorList>
            <person name="Brunel B."/>
        </authorList>
    </citation>
    <scope>NUCLEOTIDE SEQUENCE [LARGE SCALE GENOMIC DNA]</scope>
</reference>
<dbReference type="STRING" id="1631249.BQ8794_320082"/>
<feature type="region of interest" description="Disordered" evidence="1">
    <location>
        <begin position="70"/>
        <end position="114"/>
    </location>
</feature>
<feature type="compositionally biased region" description="Basic residues" evidence="1">
    <location>
        <begin position="88"/>
        <end position="101"/>
    </location>
</feature>
<accession>A0A1R3VBH2</accession>
<evidence type="ECO:0000256" key="1">
    <source>
        <dbReference type="SAM" id="MobiDB-lite"/>
    </source>
</evidence>
<protein>
    <submittedName>
        <fullName evidence="2">Uncharacterized protein</fullName>
    </submittedName>
</protein>
<evidence type="ECO:0000313" key="2">
    <source>
        <dbReference type="EMBL" id="SIT57260.1"/>
    </source>
</evidence>
<gene>
    <name evidence="2" type="ORF">BQ8794_320082</name>
</gene>
<organism evidence="2 3">
    <name type="scientific">Mesorhizobium prunaredense</name>
    <dbReference type="NCBI Taxonomy" id="1631249"/>
    <lineage>
        <taxon>Bacteria</taxon>
        <taxon>Pseudomonadati</taxon>
        <taxon>Pseudomonadota</taxon>
        <taxon>Alphaproteobacteria</taxon>
        <taxon>Hyphomicrobiales</taxon>
        <taxon>Phyllobacteriaceae</taxon>
        <taxon>Mesorhizobium</taxon>
    </lineage>
</organism>
<evidence type="ECO:0000313" key="3">
    <source>
        <dbReference type="Proteomes" id="UP000188388"/>
    </source>
</evidence>